<name>A0A6J6GYA3_9ZZZZ</name>
<dbReference type="GO" id="GO:0005886">
    <property type="term" value="C:plasma membrane"/>
    <property type="evidence" value="ECO:0007669"/>
    <property type="project" value="TreeGrafter"/>
</dbReference>
<dbReference type="Pfam" id="PF04075">
    <property type="entry name" value="F420H2_quin_red"/>
    <property type="match status" value="1"/>
</dbReference>
<evidence type="ECO:0000256" key="1">
    <source>
        <dbReference type="ARBA" id="ARBA00008710"/>
    </source>
</evidence>
<protein>
    <submittedName>
        <fullName evidence="3">Unannotated protein</fullName>
    </submittedName>
</protein>
<dbReference type="InterPro" id="IPR004378">
    <property type="entry name" value="F420H2_quin_Rdtase"/>
</dbReference>
<dbReference type="EMBL" id="CAEZUP010000026">
    <property type="protein sequence ID" value="CAB4606362.1"/>
    <property type="molecule type" value="Genomic_DNA"/>
</dbReference>
<dbReference type="NCBIfam" id="TIGR00026">
    <property type="entry name" value="hi_GC_TIGR00026"/>
    <property type="match status" value="1"/>
</dbReference>
<evidence type="ECO:0000256" key="2">
    <source>
        <dbReference type="ARBA" id="ARBA00049106"/>
    </source>
</evidence>
<comment type="catalytic activity">
    <reaction evidence="2">
        <text>oxidized coenzyme F420-(gamma-L-Glu)(n) + a quinol + H(+) = reduced coenzyme F420-(gamma-L-Glu)(n) + a quinone</text>
        <dbReference type="Rhea" id="RHEA:39663"/>
        <dbReference type="Rhea" id="RHEA-COMP:12939"/>
        <dbReference type="Rhea" id="RHEA-COMP:14378"/>
        <dbReference type="ChEBI" id="CHEBI:15378"/>
        <dbReference type="ChEBI" id="CHEBI:24646"/>
        <dbReference type="ChEBI" id="CHEBI:132124"/>
        <dbReference type="ChEBI" id="CHEBI:133980"/>
        <dbReference type="ChEBI" id="CHEBI:139511"/>
    </reaction>
</comment>
<proteinExistence type="inferred from homology"/>
<sequence>MATDQKVEQEWETPSHDEIPNITKMHVEYLEMSNDDAVWIQAGMHHVMIRTIGRKSGNEHKIALPFWRDPEGVRVVVASFAGHANHPSWFINLRDRDANPEVLIKTQDGEFWSVPDILEDGPEHDRIWELLCEDRAWYRNYQERTERTIPLVRLPETRTV</sequence>
<dbReference type="GO" id="GO:0070967">
    <property type="term" value="F:coenzyme F420 binding"/>
    <property type="evidence" value="ECO:0007669"/>
    <property type="project" value="TreeGrafter"/>
</dbReference>
<dbReference type="GO" id="GO:0016491">
    <property type="term" value="F:oxidoreductase activity"/>
    <property type="evidence" value="ECO:0007669"/>
    <property type="project" value="InterPro"/>
</dbReference>
<gene>
    <name evidence="3" type="ORF">UFOPK1835_00803</name>
</gene>
<evidence type="ECO:0000313" key="3">
    <source>
        <dbReference type="EMBL" id="CAB4606362.1"/>
    </source>
</evidence>
<accession>A0A6J6GYA3</accession>
<dbReference type="AlphaFoldDB" id="A0A6J6GYA3"/>
<organism evidence="3">
    <name type="scientific">freshwater metagenome</name>
    <dbReference type="NCBI Taxonomy" id="449393"/>
    <lineage>
        <taxon>unclassified sequences</taxon>
        <taxon>metagenomes</taxon>
        <taxon>ecological metagenomes</taxon>
    </lineage>
</organism>
<reference evidence="3" key="1">
    <citation type="submission" date="2020-05" db="EMBL/GenBank/DDBJ databases">
        <authorList>
            <person name="Chiriac C."/>
            <person name="Salcher M."/>
            <person name="Ghai R."/>
            <person name="Kavagutti S V."/>
        </authorList>
    </citation>
    <scope>NUCLEOTIDE SEQUENCE</scope>
</reference>
<dbReference type="PANTHER" id="PTHR39428:SF1">
    <property type="entry name" value="F420H(2)-DEPENDENT QUINONE REDUCTASE RV1261C"/>
    <property type="match status" value="1"/>
</dbReference>
<comment type="similarity">
    <text evidence="1">Belongs to the F420H(2)-dependent quinone reductase family.</text>
</comment>
<dbReference type="PANTHER" id="PTHR39428">
    <property type="entry name" value="F420H(2)-DEPENDENT QUINONE REDUCTASE RV1261C"/>
    <property type="match status" value="1"/>
</dbReference>
<dbReference type="InterPro" id="IPR012349">
    <property type="entry name" value="Split_barrel_FMN-bd"/>
</dbReference>
<dbReference type="Gene3D" id="2.30.110.10">
    <property type="entry name" value="Electron Transport, Fmn-binding Protein, Chain A"/>
    <property type="match status" value="1"/>
</dbReference>